<dbReference type="RefSeq" id="XP_033450679.1">
    <property type="nucleotide sequence ID" value="XM_033590425.1"/>
</dbReference>
<feature type="compositionally biased region" description="Polar residues" evidence="1">
    <location>
        <begin position="1"/>
        <end position="29"/>
    </location>
</feature>
<dbReference type="OrthoDB" id="3800185at2759"/>
<feature type="region of interest" description="Disordered" evidence="1">
    <location>
        <begin position="1"/>
        <end position="88"/>
    </location>
</feature>
<accession>A0A6A5RPS4</accession>
<proteinExistence type="predicted"/>
<protein>
    <submittedName>
        <fullName evidence="2">Uncharacterized protein</fullName>
    </submittedName>
</protein>
<feature type="compositionally biased region" description="Basic and acidic residues" evidence="1">
    <location>
        <begin position="61"/>
        <end position="74"/>
    </location>
</feature>
<evidence type="ECO:0000313" key="2">
    <source>
        <dbReference type="EMBL" id="KAF1930431.1"/>
    </source>
</evidence>
<gene>
    <name evidence="2" type="ORF">M421DRAFT_412633</name>
</gene>
<dbReference type="GeneID" id="54348092"/>
<organism evidence="2 3">
    <name type="scientific">Didymella exigua CBS 183.55</name>
    <dbReference type="NCBI Taxonomy" id="1150837"/>
    <lineage>
        <taxon>Eukaryota</taxon>
        <taxon>Fungi</taxon>
        <taxon>Dikarya</taxon>
        <taxon>Ascomycota</taxon>
        <taxon>Pezizomycotina</taxon>
        <taxon>Dothideomycetes</taxon>
        <taxon>Pleosporomycetidae</taxon>
        <taxon>Pleosporales</taxon>
        <taxon>Pleosporineae</taxon>
        <taxon>Didymellaceae</taxon>
        <taxon>Didymella</taxon>
    </lineage>
</organism>
<reference evidence="2" key="1">
    <citation type="journal article" date="2020" name="Stud. Mycol.">
        <title>101 Dothideomycetes genomes: a test case for predicting lifestyles and emergence of pathogens.</title>
        <authorList>
            <person name="Haridas S."/>
            <person name="Albert R."/>
            <person name="Binder M."/>
            <person name="Bloem J."/>
            <person name="Labutti K."/>
            <person name="Salamov A."/>
            <person name="Andreopoulos B."/>
            <person name="Baker S."/>
            <person name="Barry K."/>
            <person name="Bills G."/>
            <person name="Bluhm B."/>
            <person name="Cannon C."/>
            <person name="Castanera R."/>
            <person name="Culley D."/>
            <person name="Daum C."/>
            <person name="Ezra D."/>
            <person name="Gonzalez J."/>
            <person name="Henrissat B."/>
            <person name="Kuo A."/>
            <person name="Liang C."/>
            <person name="Lipzen A."/>
            <person name="Lutzoni F."/>
            <person name="Magnuson J."/>
            <person name="Mondo S."/>
            <person name="Nolan M."/>
            <person name="Ohm R."/>
            <person name="Pangilinan J."/>
            <person name="Park H.-J."/>
            <person name="Ramirez L."/>
            <person name="Alfaro M."/>
            <person name="Sun H."/>
            <person name="Tritt A."/>
            <person name="Yoshinaga Y."/>
            <person name="Zwiers L.-H."/>
            <person name="Turgeon B."/>
            <person name="Goodwin S."/>
            <person name="Spatafora J."/>
            <person name="Crous P."/>
            <person name="Grigoriev I."/>
        </authorList>
    </citation>
    <scope>NUCLEOTIDE SEQUENCE</scope>
    <source>
        <strain evidence="2">CBS 183.55</strain>
    </source>
</reference>
<evidence type="ECO:0000313" key="3">
    <source>
        <dbReference type="Proteomes" id="UP000800082"/>
    </source>
</evidence>
<feature type="compositionally biased region" description="Low complexity" evidence="1">
    <location>
        <begin position="38"/>
        <end position="54"/>
    </location>
</feature>
<sequence>MDQSLSNAPPSTSAPATQTQSRLPPNTISRKAPRKATVVSTPTISSPSKKIGPKPIKPKPKSKDKDLKEPRKIDTSTTSHNISQNSAKDAIALPRDVFRPGTPLPTGSLKALAQASKKRKVIGSDSGILSMKADRAEKLSPLSIASISQALARVTDTLPQFQRPQLPLPRFEYSLTPQLESIKMAFGKDNWTEYVIEIEKHELGEITDAEFEAKEWRIFQTPSIPGLQRAIKGLVVEQISDPEATE</sequence>
<feature type="compositionally biased region" description="Polar residues" evidence="1">
    <location>
        <begin position="75"/>
        <end position="87"/>
    </location>
</feature>
<keyword evidence="3" id="KW-1185">Reference proteome</keyword>
<dbReference type="AlphaFoldDB" id="A0A6A5RPS4"/>
<evidence type="ECO:0000256" key="1">
    <source>
        <dbReference type="SAM" id="MobiDB-lite"/>
    </source>
</evidence>
<dbReference type="Proteomes" id="UP000800082">
    <property type="component" value="Unassembled WGS sequence"/>
</dbReference>
<dbReference type="EMBL" id="ML978963">
    <property type="protein sequence ID" value="KAF1930431.1"/>
    <property type="molecule type" value="Genomic_DNA"/>
</dbReference>
<name>A0A6A5RPS4_9PLEO</name>